<feature type="domain" description="HTH tetR-type" evidence="5">
    <location>
        <begin position="7"/>
        <end position="67"/>
    </location>
</feature>
<dbReference type="InterPro" id="IPR050109">
    <property type="entry name" value="HTH-type_TetR-like_transc_reg"/>
</dbReference>
<proteinExistence type="predicted"/>
<dbReference type="SUPFAM" id="SSF48498">
    <property type="entry name" value="Tetracyclin repressor-like, C-terminal domain"/>
    <property type="match status" value="1"/>
</dbReference>
<dbReference type="Gene3D" id="1.10.357.10">
    <property type="entry name" value="Tetracycline Repressor, domain 2"/>
    <property type="match status" value="1"/>
</dbReference>
<accession>A0A5N5V188</accession>
<reference evidence="6 7" key="1">
    <citation type="submission" date="2012-10" db="EMBL/GenBank/DDBJ databases">
        <title>The draft sequence of the Mycobacterium pheli genome.</title>
        <authorList>
            <person name="Pettersson B.M.F."/>
            <person name="Das S."/>
            <person name="Dasgupta S."/>
            <person name="Bhattacharya A."/>
            <person name="Kirsebom L.A."/>
        </authorList>
    </citation>
    <scope>NUCLEOTIDE SEQUENCE [LARGE SCALE GENOMIC DNA]</scope>
    <source>
        <strain evidence="6 7">CCUG 21000</strain>
    </source>
</reference>
<gene>
    <name evidence="6" type="ORF">MPHL21000_16920</name>
</gene>
<dbReference type="GO" id="GO:0000976">
    <property type="term" value="F:transcription cis-regulatory region binding"/>
    <property type="evidence" value="ECO:0007669"/>
    <property type="project" value="TreeGrafter"/>
</dbReference>
<dbReference type="PROSITE" id="PS50977">
    <property type="entry name" value="HTH_TETR_2"/>
    <property type="match status" value="1"/>
</dbReference>
<dbReference type="Pfam" id="PF16859">
    <property type="entry name" value="TetR_C_11"/>
    <property type="match status" value="1"/>
</dbReference>
<comment type="caution">
    <text evidence="6">The sequence shown here is derived from an EMBL/GenBank/DDBJ whole genome shotgun (WGS) entry which is preliminary data.</text>
</comment>
<dbReference type="Gene3D" id="1.10.10.60">
    <property type="entry name" value="Homeodomain-like"/>
    <property type="match status" value="1"/>
</dbReference>
<dbReference type="InterPro" id="IPR011075">
    <property type="entry name" value="TetR_C"/>
</dbReference>
<keyword evidence="1" id="KW-0805">Transcription regulation</keyword>
<dbReference type="AlphaFoldDB" id="A0A5N5V188"/>
<evidence type="ECO:0000256" key="4">
    <source>
        <dbReference type="PROSITE-ProRule" id="PRU00335"/>
    </source>
</evidence>
<dbReference type="EMBL" id="ANBP01000024">
    <property type="protein sequence ID" value="KAB7754369.1"/>
    <property type="molecule type" value="Genomic_DNA"/>
</dbReference>
<dbReference type="InterPro" id="IPR009057">
    <property type="entry name" value="Homeodomain-like_sf"/>
</dbReference>
<dbReference type="Proteomes" id="UP000325690">
    <property type="component" value="Unassembled WGS sequence"/>
</dbReference>
<sequence>MQRRRGAALEAAILDAGWDQLLEAGYEGFTVDAVASRAHAARSVLYRRWPSRLELLKAVIRHRGTVDRIPVPDTGSLRGDVLALLTEFTKRRARTVGLIAARLGAYFDEAQGSFKELYDAFVAEGPSAMDTVVARAIERGELTSVPPPRVVSLPVDLVRHELLMTMAEVPAETIREIVDDVFLPLVRGPRGSAG</sequence>
<dbReference type="Pfam" id="PF00440">
    <property type="entry name" value="TetR_N"/>
    <property type="match status" value="1"/>
</dbReference>
<keyword evidence="3" id="KW-0804">Transcription</keyword>
<dbReference type="InterPro" id="IPR036271">
    <property type="entry name" value="Tet_transcr_reg_TetR-rel_C_sf"/>
</dbReference>
<dbReference type="SUPFAM" id="SSF46689">
    <property type="entry name" value="Homeodomain-like"/>
    <property type="match status" value="1"/>
</dbReference>
<keyword evidence="2 4" id="KW-0238">DNA-binding</keyword>
<dbReference type="InterPro" id="IPR001647">
    <property type="entry name" value="HTH_TetR"/>
</dbReference>
<evidence type="ECO:0000256" key="2">
    <source>
        <dbReference type="ARBA" id="ARBA00023125"/>
    </source>
</evidence>
<dbReference type="RefSeq" id="WP_003889354.1">
    <property type="nucleotide sequence ID" value="NZ_ANBO01000019.1"/>
</dbReference>
<feature type="DNA-binding region" description="H-T-H motif" evidence="4">
    <location>
        <begin position="30"/>
        <end position="49"/>
    </location>
</feature>
<name>A0A5N5V188_MYCPH</name>
<evidence type="ECO:0000256" key="3">
    <source>
        <dbReference type="ARBA" id="ARBA00023163"/>
    </source>
</evidence>
<evidence type="ECO:0000259" key="5">
    <source>
        <dbReference type="PROSITE" id="PS50977"/>
    </source>
</evidence>
<protein>
    <submittedName>
        <fullName evidence="6">TetR family transcriptional regulator</fullName>
    </submittedName>
</protein>
<dbReference type="PANTHER" id="PTHR30055:SF148">
    <property type="entry name" value="TETR-FAMILY TRANSCRIPTIONAL REGULATOR"/>
    <property type="match status" value="1"/>
</dbReference>
<evidence type="ECO:0000313" key="7">
    <source>
        <dbReference type="Proteomes" id="UP000325690"/>
    </source>
</evidence>
<evidence type="ECO:0000256" key="1">
    <source>
        <dbReference type="ARBA" id="ARBA00023015"/>
    </source>
</evidence>
<dbReference type="GO" id="GO:0003700">
    <property type="term" value="F:DNA-binding transcription factor activity"/>
    <property type="evidence" value="ECO:0007669"/>
    <property type="project" value="TreeGrafter"/>
</dbReference>
<organism evidence="6 7">
    <name type="scientific">Mycolicibacterium phlei DSM 43239 = CCUG 21000</name>
    <dbReference type="NCBI Taxonomy" id="1226750"/>
    <lineage>
        <taxon>Bacteria</taxon>
        <taxon>Bacillati</taxon>
        <taxon>Actinomycetota</taxon>
        <taxon>Actinomycetes</taxon>
        <taxon>Mycobacteriales</taxon>
        <taxon>Mycobacteriaceae</taxon>
        <taxon>Mycolicibacterium</taxon>
    </lineage>
</organism>
<dbReference type="PANTHER" id="PTHR30055">
    <property type="entry name" value="HTH-TYPE TRANSCRIPTIONAL REGULATOR RUTR"/>
    <property type="match status" value="1"/>
</dbReference>
<evidence type="ECO:0000313" key="6">
    <source>
        <dbReference type="EMBL" id="KAB7754369.1"/>
    </source>
</evidence>
<keyword evidence="7" id="KW-1185">Reference proteome</keyword>
<dbReference type="GeneID" id="74302947"/>